<comment type="subcellular location">
    <subcellularLocation>
        <location evidence="1">Cell membrane</location>
        <topology evidence="1">Multi-pass membrane protein</topology>
    </subcellularLocation>
</comment>
<name>A0A418Q7E6_9CORY</name>
<comment type="similarity">
    <text evidence="2">Belongs to the UPF0702 family.</text>
</comment>
<dbReference type="Proteomes" id="UP000285278">
    <property type="component" value="Unassembled WGS sequence"/>
</dbReference>
<evidence type="ECO:0000313" key="9">
    <source>
        <dbReference type="EMBL" id="RIX35221.1"/>
    </source>
</evidence>
<organism evidence="9 10">
    <name type="scientific">Corynebacterium falsenii</name>
    <dbReference type="NCBI Taxonomy" id="108486"/>
    <lineage>
        <taxon>Bacteria</taxon>
        <taxon>Bacillati</taxon>
        <taxon>Actinomycetota</taxon>
        <taxon>Actinomycetes</taxon>
        <taxon>Mycobacteriales</taxon>
        <taxon>Corynebacteriaceae</taxon>
        <taxon>Corynebacterium</taxon>
    </lineage>
</organism>
<feature type="transmembrane region" description="Helical" evidence="7">
    <location>
        <begin position="89"/>
        <end position="109"/>
    </location>
</feature>
<evidence type="ECO:0000256" key="1">
    <source>
        <dbReference type="ARBA" id="ARBA00004651"/>
    </source>
</evidence>
<evidence type="ECO:0000256" key="5">
    <source>
        <dbReference type="ARBA" id="ARBA00022989"/>
    </source>
</evidence>
<accession>A0A418Q7E6</accession>
<dbReference type="InterPro" id="IPR007353">
    <property type="entry name" value="DUF421"/>
</dbReference>
<evidence type="ECO:0000256" key="4">
    <source>
        <dbReference type="ARBA" id="ARBA00022692"/>
    </source>
</evidence>
<dbReference type="PANTHER" id="PTHR34582">
    <property type="entry name" value="UPF0702 TRANSMEMBRANE PROTEIN YCAP"/>
    <property type="match status" value="1"/>
</dbReference>
<evidence type="ECO:0000313" key="10">
    <source>
        <dbReference type="Proteomes" id="UP000285278"/>
    </source>
</evidence>
<protein>
    <submittedName>
        <fullName evidence="9">DUF421 domain-containing protein</fullName>
    </submittedName>
</protein>
<feature type="domain" description="YetF C-terminal" evidence="8">
    <location>
        <begin position="112"/>
        <end position="180"/>
    </location>
</feature>
<feature type="transmembrane region" description="Helical" evidence="7">
    <location>
        <begin position="31"/>
        <end position="52"/>
    </location>
</feature>
<dbReference type="GO" id="GO:0005886">
    <property type="term" value="C:plasma membrane"/>
    <property type="evidence" value="ECO:0007669"/>
    <property type="project" value="UniProtKB-SubCell"/>
</dbReference>
<evidence type="ECO:0000256" key="3">
    <source>
        <dbReference type="ARBA" id="ARBA00022475"/>
    </source>
</evidence>
<dbReference type="Pfam" id="PF04239">
    <property type="entry name" value="DUF421"/>
    <property type="match status" value="1"/>
</dbReference>
<keyword evidence="4 7" id="KW-0812">Transmembrane</keyword>
<evidence type="ECO:0000256" key="2">
    <source>
        <dbReference type="ARBA" id="ARBA00006448"/>
    </source>
</evidence>
<proteinExistence type="inferred from homology"/>
<keyword evidence="3" id="KW-1003">Cell membrane</keyword>
<dbReference type="InterPro" id="IPR023090">
    <property type="entry name" value="UPF0702_alpha/beta_dom_sf"/>
</dbReference>
<evidence type="ECO:0000256" key="7">
    <source>
        <dbReference type="SAM" id="Phobius"/>
    </source>
</evidence>
<dbReference type="OrthoDB" id="3266405at2"/>
<keyword evidence="10" id="KW-1185">Reference proteome</keyword>
<sequence>MDSRPLILGLESFTPEQGWGPAIQEQLGMDLWRIPVVIFSAIGIYLTFLLLVKIFGARILSPMGGFDAILLIMVGAVAGRVIIGHPPSLAAGVLGLTTLMALVAVFGAMRHVRGASGMLNARPIVLVAHGQLVQKALDHTHTDLEDVRAAARQAGAGSLSDIAAMVLESNGAVSVIKEGQDLDPFIFLDADGSHLVLKED</sequence>
<dbReference type="Gene3D" id="3.30.240.20">
    <property type="entry name" value="bsu07140 like domains"/>
    <property type="match status" value="1"/>
</dbReference>
<keyword evidence="5 7" id="KW-1133">Transmembrane helix</keyword>
<keyword evidence="6 7" id="KW-0472">Membrane</keyword>
<evidence type="ECO:0000259" key="8">
    <source>
        <dbReference type="Pfam" id="PF04239"/>
    </source>
</evidence>
<gene>
    <name evidence="9" type="ORF">D3M95_04990</name>
</gene>
<dbReference type="AlphaFoldDB" id="A0A418Q7E6"/>
<dbReference type="PANTHER" id="PTHR34582:SF6">
    <property type="entry name" value="UPF0702 TRANSMEMBRANE PROTEIN YCAP"/>
    <property type="match status" value="1"/>
</dbReference>
<reference evidence="9 10" key="1">
    <citation type="submission" date="2018-09" db="EMBL/GenBank/DDBJ databases">
        <title>Optimization and identification of Corynebacterium falsenii FN1-14 from fish paste.</title>
        <authorList>
            <person name="Daroonpunt R."/>
            <person name="Tanasupawat S."/>
        </authorList>
    </citation>
    <scope>NUCLEOTIDE SEQUENCE [LARGE SCALE GENOMIC DNA]</scope>
    <source>
        <strain evidence="9 10">FN1-14</strain>
    </source>
</reference>
<dbReference type="EMBL" id="QXJK01000004">
    <property type="protein sequence ID" value="RIX35221.1"/>
    <property type="molecule type" value="Genomic_DNA"/>
</dbReference>
<comment type="caution">
    <text evidence="9">The sequence shown here is derived from an EMBL/GenBank/DDBJ whole genome shotgun (WGS) entry which is preliminary data.</text>
</comment>
<evidence type="ECO:0000256" key="6">
    <source>
        <dbReference type="ARBA" id="ARBA00023136"/>
    </source>
</evidence>
<feature type="transmembrane region" description="Helical" evidence="7">
    <location>
        <begin position="64"/>
        <end position="83"/>
    </location>
</feature>